<dbReference type="InterPro" id="IPR019775">
    <property type="entry name" value="WD40_repeat_CS"/>
</dbReference>
<dbReference type="PROSITE" id="PS50294">
    <property type="entry name" value="WD_REPEATS_REGION"/>
    <property type="match status" value="4"/>
</dbReference>
<dbReference type="Proteomes" id="UP000002640">
    <property type="component" value="Unassembled WGS sequence"/>
</dbReference>
<accession>G4Z898</accession>
<dbReference type="InterPro" id="IPR036322">
    <property type="entry name" value="WD40_repeat_dom_sf"/>
</dbReference>
<dbReference type="InterPro" id="IPR020472">
    <property type="entry name" value="WD40_PAC1"/>
</dbReference>
<proteinExistence type="predicted"/>
<feature type="compositionally biased region" description="Basic and acidic residues" evidence="4">
    <location>
        <begin position="185"/>
        <end position="202"/>
    </location>
</feature>
<dbReference type="OMA" id="GKCIRIF"/>
<dbReference type="Pfam" id="PF00400">
    <property type="entry name" value="WD40"/>
    <property type="match status" value="5"/>
</dbReference>
<dbReference type="PROSITE" id="PS50082">
    <property type="entry name" value="WD_REPEATS_2"/>
    <property type="match status" value="5"/>
</dbReference>
<feature type="repeat" description="WD" evidence="3">
    <location>
        <begin position="397"/>
        <end position="438"/>
    </location>
</feature>
<evidence type="ECO:0000256" key="2">
    <source>
        <dbReference type="ARBA" id="ARBA00022737"/>
    </source>
</evidence>
<dbReference type="PROSITE" id="PS00678">
    <property type="entry name" value="WD_REPEATS_1"/>
    <property type="match status" value="3"/>
</dbReference>
<feature type="repeat" description="WD" evidence="3">
    <location>
        <begin position="523"/>
        <end position="564"/>
    </location>
</feature>
<sequence length="652" mass="69774">MSLLSFELLNTFLSQERLFLLLSIVNERVNLVVTSNQPGIQIQQLQDAVTPGDLGVLNNLEPKDDAASGYKTSDELAQAVAASENPSESEIAMPLTTGAYDVDYMVRATGSNAVGSAGSGGYTVHDLNAIPVTWGVLPERKVHDPSAEEGEGGAEAGKEGGTGTSNGVAGGNSAGGAGDASGAADGDKKSGADSSKAGDKGKAAASSADAQRKHKRVKLSSDGTAGKKKELLEETGPLPDRKNAFNADVLEKLVLRVPANMKEHILEDIRVRAPVSRGALPSALCFTLLNSATHINNMCFSDDVTMVGAACDDASFRVWRNDDQPLGTATGSAYHGNAGPSYTEAEEEEKMAVLRGHSSAVYGASFSPDNRFALTASADSTVRLWSLAAKSNLVVYRSHQGAPVWDVTFAPLGYYFATCSMDRTARLWSTDHMTPLRVFAGHLSDVDCVRFHPNHNYLATGSSDKTVRLWDVQSGKCVRVFTGHFRGVQCLAFSRNGRYLASSGEDQYINIWDLQAGKRLETLMGHKAMVTSLDFSQESTILASGGMDSTVRLWDMKALTEQPSTYSALSGAMADLHVSSSDVSVANDSQLPGRSRFVKPVPMVRPGAVQELPSSRFLLKTLRSKQTPMYRVHFTPRNLLLAGGIFHPKMET</sequence>
<dbReference type="SMART" id="SM00320">
    <property type="entry name" value="WD40"/>
    <property type="match status" value="6"/>
</dbReference>
<dbReference type="GO" id="GO:0016251">
    <property type="term" value="F:RNA polymerase II general transcription initiation factor activity"/>
    <property type="evidence" value="ECO:0007669"/>
    <property type="project" value="TreeGrafter"/>
</dbReference>
<dbReference type="AlphaFoldDB" id="G4Z898"/>
<feature type="repeat" description="WD" evidence="3">
    <location>
        <begin position="481"/>
        <end position="522"/>
    </location>
</feature>
<feature type="compositionally biased region" description="Gly residues" evidence="4">
    <location>
        <begin position="153"/>
        <end position="179"/>
    </location>
</feature>
<reference evidence="5 6" key="1">
    <citation type="journal article" date="2006" name="Science">
        <title>Phytophthora genome sequences uncover evolutionary origins and mechanisms of pathogenesis.</title>
        <authorList>
            <person name="Tyler B.M."/>
            <person name="Tripathy S."/>
            <person name="Zhang X."/>
            <person name="Dehal P."/>
            <person name="Jiang R.H."/>
            <person name="Aerts A."/>
            <person name="Arredondo F.D."/>
            <person name="Baxter L."/>
            <person name="Bensasson D."/>
            <person name="Beynon J.L."/>
            <person name="Chapman J."/>
            <person name="Damasceno C.M."/>
            <person name="Dorrance A.E."/>
            <person name="Dou D."/>
            <person name="Dickerman A.W."/>
            <person name="Dubchak I.L."/>
            <person name="Garbelotto M."/>
            <person name="Gijzen M."/>
            <person name="Gordon S.G."/>
            <person name="Govers F."/>
            <person name="Grunwald N.J."/>
            <person name="Huang W."/>
            <person name="Ivors K.L."/>
            <person name="Jones R.W."/>
            <person name="Kamoun S."/>
            <person name="Krampis K."/>
            <person name="Lamour K.H."/>
            <person name="Lee M.K."/>
            <person name="McDonald W.H."/>
            <person name="Medina M."/>
            <person name="Meijer H.J."/>
            <person name="Nordberg E.K."/>
            <person name="Maclean D.J."/>
            <person name="Ospina-Giraldo M.D."/>
            <person name="Morris P.F."/>
            <person name="Phuntumart V."/>
            <person name="Putnam N.H."/>
            <person name="Rash S."/>
            <person name="Rose J.K."/>
            <person name="Sakihama Y."/>
            <person name="Salamov A.A."/>
            <person name="Savidor A."/>
            <person name="Scheuring C.F."/>
            <person name="Smith B.M."/>
            <person name="Sobral B.W."/>
            <person name="Terry A."/>
            <person name="Torto-Alalibo T.A."/>
            <person name="Win J."/>
            <person name="Xu Z."/>
            <person name="Zhang H."/>
            <person name="Grigoriev I.V."/>
            <person name="Rokhsar D.S."/>
            <person name="Boore J.L."/>
        </authorList>
    </citation>
    <scope>NUCLEOTIDE SEQUENCE [LARGE SCALE GENOMIC DNA]</scope>
    <source>
        <strain evidence="5 6">P6497</strain>
    </source>
</reference>
<dbReference type="PANTHER" id="PTHR19879:SF1">
    <property type="entry name" value="CANNONBALL-RELATED"/>
    <property type="match status" value="1"/>
</dbReference>
<dbReference type="CDD" id="cd00200">
    <property type="entry name" value="WD40"/>
    <property type="match status" value="1"/>
</dbReference>
<gene>
    <name evidence="5" type="ORF">PHYSODRAFT_354295</name>
</gene>
<organism evidence="5 6">
    <name type="scientific">Phytophthora sojae (strain P6497)</name>
    <name type="common">Soybean stem and root rot agent</name>
    <name type="synonym">Phytophthora megasperma f. sp. glycines</name>
    <dbReference type="NCBI Taxonomy" id="1094619"/>
    <lineage>
        <taxon>Eukaryota</taxon>
        <taxon>Sar</taxon>
        <taxon>Stramenopiles</taxon>
        <taxon>Oomycota</taxon>
        <taxon>Peronosporomycetes</taxon>
        <taxon>Peronosporales</taxon>
        <taxon>Peronosporaceae</taxon>
        <taxon>Phytophthora</taxon>
    </lineage>
</organism>
<dbReference type="KEGG" id="psoj:PHYSODRAFT_354295"/>
<dbReference type="SMR" id="G4Z898"/>
<dbReference type="InParanoid" id="G4Z898"/>
<protein>
    <submittedName>
        <fullName evidence="5">Uncharacterized protein</fullName>
    </submittedName>
</protein>
<evidence type="ECO:0000313" key="5">
    <source>
        <dbReference type="EMBL" id="EGZ20450.1"/>
    </source>
</evidence>
<dbReference type="STRING" id="1094619.G4Z898"/>
<evidence type="ECO:0000256" key="3">
    <source>
        <dbReference type="PROSITE-ProRule" id="PRU00221"/>
    </source>
</evidence>
<name>G4Z898_PHYSP</name>
<keyword evidence="2" id="KW-0677">Repeat</keyword>
<feature type="region of interest" description="Disordered" evidence="4">
    <location>
        <begin position="143"/>
        <end position="237"/>
    </location>
</feature>
<evidence type="ECO:0000313" key="6">
    <source>
        <dbReference type="Proteomes" id="UP000002640"/>
    </source>
</evidence>
<feature type="repeat" description="WD" evidence="3">
    <location>
        <begin position="354"/>
        <end position="395"/>
    </location>
</feature>
<dbReference type="InterPro" id="IPR015943">
    <property type="entry name" value="WD40/YVTN_repeat-like_dom_sf"/>
</dbReference>
<keyword evidence="1 3" id="KW-0853">WD repeat</keyword>
<dbReference type="SUPFAM" id="SSF50978">
    <property type="entry name" value="WD40 repeat-like"/>
    <property type="match status" value="1"/>
</dbReference>
<evidence type="ECO:0000256" key="4">
    <source>
        <dbReference type="SAM" id="MobiDB-lite"/>
    </source>
</evidence>
<dbReference type="InterPro" id="IPR001680">
    <property type="entry name" value="WD40_rpt"/>
</dbReference>
<feature type="repeat" description="WD" evidence="3">
    <location>
        <begin position="439"/>
        <end position="480"/>
    </location>
</feature>
<dbReference type="Gene3D" id="2.130.10.10">
    <property type="entry name" value="YVTN repeat-like/Quinoprotein amine dehydrogenase"/>
    <property type="match status" value="2"/>
</dbReference>
<dbReference type="PANTHER" id="PTHR19879">
    <property type="entry name" value="TRANSCRIPTION INITIATION FACTOR TFIID"/>
    <property type="match status" value="1"/>
</dbReference>
<keyword evidence="6" id="KW-1185">Reference proteome</keyword>
<dbReference type="GO" id="GO:0006367">
    <property type="term" value="P:transcription initiation at RNA polymerase II promoter"/>
    <property type="evidence" value="ECO:0007669"/>
    <property type="project" value="TreeGrafter"/>
</dbReference>
<dbReference type="GeneID" id="20649580"/>
<dbReference type="RefSeq" id="XP_009523167.1">
    <property type="nucleotide sequence ID" value="XM_009524872.1"/>
</dbReference>
<dbReference type="GO" id="GO:0005669">
    <property type="term" value="C:transcription factor TFIID complex"/>
    <property type="evidence" value="ECO:0007669"/>
    <property type="project" value="TreeGrafter"/>
</dbReference>
<dbReference type="EMBL" id="JH159153">
    <property type="protein sequence ID" value="EGZ20450.1"/>
    <property type="molecule type" value="Genomic_DNA"/>
</dbReference>
<dbReference type="PRINTS" id="PR00320">
    <property type="entry name" value="GPROTEINBRPT"/>
</dbReference>
<evidence type="ECO:0000256" key="1">
    <source>
        <dbReference type="ARBA" id="ARBA00022574"/>
    </source>
</evidence>